<protein>
    <submittedName>
        <fullName evidence="1">Uncharacterized protein</fullName>
    </submittedName>
</protein>
<evidence type="ECO:0000313" key="1">
    <source>
        <dbReference type="EMBL" id="CAG6655373.1"/>
    </source>
</evidence>
<proteinExistence type="predicted"/>
<dbReference type="AlphaFoldDB" id="A0A8D8RPQ0"/>
<accession>A0A8D8RPQ0</accession>
<sequence>MDKIFKMKRNMDKQNCDLREFSLCKKCILLGTYSRIPYKAILQVHKSSFFYACCYMQYEFPFEIFDIYLKTQKGLKLQDNLLLSTRWSCIYENEKFIPSMFTQAKGILLVHKLCSCFLKT</sequence>
<organism evidence="1">
    <name type="scientific">Cacopsylla melanoneura</name>
    <dbReference type="NCBI Taxonomy" id="428564"/>
    <lineage>
        <taxon>Eukaryota</taxon>
        <taxon>Metazoa</taxon>
        <taxon>Ecdysozoa</taxon>
        <taxon>Arthropoda</taxon>
        <taxon>Hexapoda</taxon>
        <taxon>Insecta</taxon>
        <taxon>Pterygota</taxon>
        <taxon>Neoptera</taxon>
        <taxon>Paraneoptera</taxon>
        <taxon>Hemiptera</taxon>
        <taxon>Sternorrhyncha</taxon>
        <taxon>Psylloidea</taxon>
        <taxon>Psyllidae</taxon>
        <taxon>Psyllinae</taxon>
        <taxon>Cacopsylla</taxon>
    </lineage>
</organism>
<dbReference type="EMBL" id="HBUF01181233">
    <property type="protein sequence ID" value="CAG6655373.1"/>
    <property type="molecule type" value="Transcribed_RNA"/>
</dbReference>
<name>A0A8D8RPQ0_9HEMI</name>
<reference evidence="1" key="1">
    <citation type="submission" date="2021-05" db="EMBL/GenBank/DDBJ databases">
        <authorList>
            <person name="Alioto T."/>
            <person name="Alioto T."/>
            <person name="Gomez Garrido J."/>
        </authorList>
    </citation>
    <scope>NUCLEOTIDE SEQUENCE</scope>
</reference>